<organism evidence="2 3">
    <name type="scientific">Arundinibacter roseus</name>
    <dbReference type="NCBI Taxonomy" id="2070510"/>
    <lineage>
        <taxon>Bacteria</taxon>
        <taxon>Pseudomonadati</taxon>
        <taxon>Bacteroidota</taxon>
        <taxon>Cytophagia</taxon>
        <taxon>Cytophagales</taxon>
        <taxon>Spirosomataceae</taxon>
        <taxon>Arundinibacter</taxon>
    </lineage>
</organism>
<gene>
    <name evidence="2" type="ORF">EZE20_17170</name>
</gene>
<dbReference type="Pfam" id="PF20243">
    <property type="entry name" value="MbnP"/>
    <property type="match status" value="1"/>
</dbReference>
<dbReference type="RefSeq" id="WP_132119899.1">
    <property type="nucleotide sequence ID" value="NZ_SMJU01000010.1"/>
</dbReference>
<accession>A0A4R4KA97</accession>
<dbReference type="EMBL" id="SMJU01000010">
    <property type="protein sequence ID" value="TDB63486.1"/>
    <property type="molecule type" value="Genomic_DNA"/>
</dbReference>
<evidence type="ECO:0000313" key="3">
    <source>
        <dbReference type="Proteomes" id="UP000295706"/>
    </source>
</evidence>
<reference evidence="2 3" key="1">
    <citation type="submission" date="2019-02" db="EMBL/GenBank/DDBJ databases">
        <title>Arundinibacter roseus gen. nov., sp. nov., a new member of the family Cytophagaceae.</title>
        <authorList>
            <person name="Szuroczki S."/>
            <person name="Khayer B."/>
            <person name="Sproer C."/>
            <person name="Toumi M."/>
            <person name="Szabo A."/>
            <person name="Felfoldi T."/>
            <person name="Schumann P."/>
            <person name="Toth E."/>
        </authorList>
    </citation>
    <scope>NUCLEOTIDE SEQUENCE [LARGE SCALE GENOMIC DNA]</scope>
    <source>
        <strain evidence="2 3">DMA-k-7a</strain>
    </source>
</reference>
<sequence>MNTTINSLLSLFFLTALLIACQESNVEPLNPNDKNSVILEFDNRVGGQKMALGETTYRNASGEDFTVTRFNYFISNVALKNAEGTLVRFPEQYFLIRQADPATWEAELKDVPVADYTELTFTIGVDSARSASDISARTGVLDPASYGEDGMYWSWNSGYIFVKMEGTSPVIPLNSAGKRAFELHVGGYGGRAAVAPNNIRTVTLPMQKATVRKSLTPTVHVVADFLKVFNGPNTIKLAETYSVHNPAAAGPIADNYKNMFLVDHVHND</sequence>
<evidence type="ECO:0000259" key="1">
    <source>
        <dbReference type="Pfam" id="PF20243"/>
    </source>
</evidence>
<proteinExistence type="predicted"/>
<keyword evidence="3" id="KW-1185">Reference proteome</keyword>
<evidence type="ECO:0000313" key="2">
    <source>
        <dbReference type="EMBL" id="TDB63486.1"/>
    </source>
</evidence>
<dbReference type="OrthoDB" id="1422031at2"/>
<dbReference type="Proteomes" id="UP000295706">
    <property type="component" value="Unassembled WGS sequence"/>
</dbReference>
<dbReference type="AlphaFoldDB" id="A0A4R4KA97"/>
<protein>
    <recommendedName>
        <fullName evidence="1">Copper-binding protein MbnP-like domain-containing protein</fullName>
    </recommendedName>
</protein>
<name>A0A4R4KA97_9BACT</name>
<comment type="caution">
    <text evidence="2">The sequence shown here is derived from an EMBL/GenBank/DDBJ whole genome shotgun (WGS) entry which is preliminary data.</text>
</comment>
<dbReference type="InterPro" id="IPR046863">
    <property type="entry name" value="MbnP-like_dom"/>
</dbReference>
<feature type="domain" description="Copper-binding protein MbnP-like" evidence="1">
    <location>
        <begin position="35"/>
        <end position="244"/>
    </location>
</feature>